<keyword evidence="5" id="KW-0012">Acyltransferase</keyword>
<dbReference type="Pfam" id="PF02801">
    <property type="entry name" value="Ketoacyl-synt_C"/>
    <property type="match status" value="1"/>
</dbReference>
<sequence length="393" mass="42580">MNVVITGMGIISSLGKNLEENRTNLFSGKTCITLPEFLQTHNSHFSVGEVKYSDSSLQQMAGADHKKRSRSAYLSVISAKEALKDAGIEPGFYPGRTALLSGSTVGGMRETEIIYKDYFQNDFEGEYLENHEGASTVEDLADLLKTDLNISVNTACSSSLNTIMAGARLIKNGMCDLAIVGGADALSKFTLNGFNSLLLLDKDICRPFDRERRGINLGEAAGFLVLESEESARKRNKKPYALVAGYGNANDAFHPSSSSEEVTGLQLSMTKALKEAELSPSHIDYINAHGTGTRNNDSTEIASMKKIFGTVPVFSSTKSLTGHCLAAAGVVESIFSVISLQENRPVANYNFHHPIEDILPYTEEDFGGEIRHVMNNSIAMGGFCSTLIFSKLS</sequence>
<dbReference type="CDD" id="cd00834">
    <property type="entry name" value="KAS_I_II"/>
    <property type="match status" value="1"/>
</dbReference>
<dbReference type="SMART" id="SM00825">
    <property type="entry name" value="PKS_KS"/>
    <property type="match status" value="1"/>
</dbReference>
<dbReference type="EC" id="2.3.1.-" evidence="5"/>
<protein>
    <submittedName>
        <fullName evidence="5">Beta-ketoacyl-[acyl-carrier-protein] synthase family protein</fullName>
        <ecNumber evidence="5">2.3.1.-</ecNumber>
    </submittedName>
</protein>
<keyword evidence="2 3" id="KW-0808">Transferase</keyword>
<organism evidence="5 6">
    <name type="scientific">Chryseobacterium kwangjuense</name>
    <dbReference type="NCBI Taxonomy" id="267125"/>
    <lineage>
        <taxon>Bacteria</taxon>
        <taxon>Pseudomonadati</taxon>
        <taxon>Bacteroidota</taxon>
        <taxon>Flavobacteriia</taxon>
        <taxon>Flavobacteriales</taxon>
        <taxon>Weeksellaceae</taxon>
        <taxon>Chryseobacterium group</taxon>
        <taxon>Chryseobacterium</taxon>
    </lineage>
</organism>
<dbReference type="PANTHER" id="PTHR11712">
    <property type="entry name" value="POLYKETIDE SYNTHASE-RELATED"/>
    <property type="match status" value="1"/>
</dbReference>
<dbReference type="RefSeq" id="WP_409356681.1">
    <property type="nucleotide sequence ID" value="NZ_JBJXVJ010000002.1"/>
</dbReference>
<dbReference type="InterPro" id="IPR016039">
    <property type="entry name" value="Thiolase-like"/>
</dbReference>
<name>A0ABW9K2B5_9FLAO</name>
<comment type="caution">
    <text evidence="5">The sequence shown here is derived from an EMBL/GenBank/DDBJ whole genome shotgun (WGS) entry which is preliminary data.</text>
</comment>
<accession>A0ABW9K2B5</accession>
<dbReference type="GO" id="GO:0016746">
    <property type="term" value="F:acyltransferase activity"/>
    <property type="evidence" value="ECO:0007669"/>
    <property type="project" value="UniProtKB-KW"/>
</dbReference>
<evidence type="ECO:0000256" key="3">
    <source>
        <dbReference type="RuleBase" id="RU003694"/>
    </source>
</evidence>
<evidence type="ECO:0000313" key="6">
    <source>
        <dbReference type="Proteomes" id="UP001634154"/>
    </source>
</evidence>
<reference evidence="5 6" key="1">
    <citation type="submission" date="2024-12" db="EMBL/GenBank/DDBJ databases">
        <title>Draft genome sequence of Chryseobacterium kwangjuense AG447.</title>
        <authorList>
            <person name="Cheptsov V.S."/>
            <person name="Belov A."/>
            <person name="Zavarzina A.G."/>
        </authorList>
    </citation>
    <scope>NUCLEOTIDE SEQUENCE [LARGE SCALE GENOMIC DNA]</scope>
    <source>
        <strain evidence="5 6">AG447</strain>
    </source>
</reference>
<dbReference type="InterPro" id="IPR014031">
    <property type="entry name" value="Ketoacyl_synth_C"/>
</dbReference>
<dbReference type="Gene3D" id="3.40.47.10">
    <property type="match status" value="1"/>
</dbReference>
<dbReference type="SUPFAM" id="SSF53901">
    <property type="entry name" value="Thiolase-like"/>
    <property type="match status" value="1"/>
</dbReference>
<dbReference type="PROSITE" id="PS52004">
    <property type="entry name" value="KS3_2"/>
    <property type="match status" value="1"/>
</dbReference>
<comment type="similarity">
    <text evidence="1 3">Belongs to the thiolase-like superfamily. Beta-ketoacyl-ACP synthases family.</text>
</comment>
<dbReference type="PANTHER" id="PTHR11712:SF320">
    <property type="entry name" value="BETA-KETOACYL SYNTHASE"/>
    <property type="match status" value="1"/>
</dbReference>
<evidence type="ECO:0000256" key="1">
    <source>
        <dbReference type="ARBA" id="ARBA00008467"/>
    </source>
</evidence>
<dbReference type="InterPro" id="IPR020841">
    <property type="entry name" value="PKS_Beta-ketoAc_synthase_dom"/>
</dbReference>
<feature type="domain" description="Ketosynthase family 3 (KS3)" evidence="4">
    <location>
        <begin position="1"/>
        <end position="391"/>
    </location>
</feature>
<evidence type="ECO:0000313" key="5">
    <source>
        <dbReference type="EMBL" id="MFN1217455.1"/>
    </source>
</evidence>
<dbReference type="Proteomes" id="UP001634154">
    <property type="component" value="Unassembled WGS sequence"/>
</dbReference>
<evidence type="ECO:0000256" key="2">
    <source>
        <dbReference type="ARBA" id="ARBA00022679"/>
    </source>
</evidence>
<evidence type="ECO:0000259" key="4">
    <source>
        <dbReference type="PROSITE" id="PS52004"/>
    </source>
</evidence>
<dbReference type="EMBL" id="JBJXVJ010000002">
    <property type="protein sequence ID" value="MFN1217455.1"/>
    <property type="molecule type" value="Genomic_DNA"/>
</dbReference>
<gene>
    <name evidence="5" type="ORF">ACKW6Q_10855</name>
</gene>
<dbReference type="InterPro" id="IPR014030">
    <property type="entry name" value="Ketoacyl_synth_N"/>
</dbReference>
<proteinExistence type="inferred from homology"/>
<dbReference type="Pfam" id="PF00109">
    <property type="entry name" value="ketoacyl-synt"/>
    <property type="match status" value="1"/>
</dbReference>
<dbReference type="InterPro" id="IPR000794">
    <property type="entry name" value="Beta-ketoacyl_synthase"/>
</dbReference>
<keyword evidence="6" id="KW-1185">Reference proteome</keyword>